<reference evidence="2 3" key="1">
    <citation type="journal article" date="2016" name="Appl. Environ. Microbiol.">
        <title>Whole genome relationships among Francisella bacteria of diverse origin define new species and provide specific regions for detection.</title>
        <authorList>
            <person name="Challacombe J.F."/>
            <person name="Petersen J.M."/>
            <person name="Gallegos-Graves V."/>
            <person name="Hodge D."/>
            <person name="Pillai S."/>
            <person name="Kuske C.R."/>
        </authorList>
    </citation>
    <scope>NUCLEOTIDE SEQUENCE [LARGE SCALE GENOMIC DNA]</scope>
    <source>
        <strain evidence="3">TX07-7310</strain>
    </source>
</reference>
<accession>A0A1L4BS42</accession>
<proteinExistence type="predicted"/>
<dbReference type="Proteomes" id="UP000184222">
    <property type="component" value="Chromosome"/>
</dbReference>
<protein>
    <recommendedName>
        <fullName evidence="1">Shedu protein SduA C-terminal domain-containing protein</fullName>
    </recommendedName>
</protein>
<organism evidence="2 3">
    <name type="scientific">Francisella uliginis</name>
    <dbReference type="NCBI Taxonomy" id="573570"/>
    <lineage>
        <taxon>Bacteria</taxon>
        <taxon>Pseudomonadati</taxon>
        <taxon>Pseudomonadota</taxon>
        <taxon>Gammaproteobacteria</taxon>
        <taxon>Thiotrichales</taxon>
        <taxon>Francisellaceae</taxon>
        <taxon>Francisella</taxon>
    </lineage>
</organism>
<dbReference type="EMBL" id="CP016796">
    <property type="protein sequence ID" value="API86666.1"/>
    <property type="molecule type" value="Genomic_DNA"/>
</dbReference>
<keyword evidence="3" id="KW-1185">Reference proteome</keyword>
<dbReference type="InterPro" id="IPR025359">
    <property type="entry name" value="SduA_C"/>
</dbReference>
<feature type="domain" description="Shedu protein SduA C-terminal" evidence="1">
    <location>
        <begin position="183"/>
        <end position="352"/>
    </location>
</feature>
<dbReference type="OrthoDB" id="784881at2"/>
<dbReference type="RefSeq" id="WP_072712113.1">
    <property type="nucleotide sequence ID" value="NZ_CP016796.1"/>
</dbReference>
<dbReference type="KEGG" id="frx:F7310_04520"/>
<name>A0A1L4BS42_9GAMM</name>
<sequence length="368" mass="43045">MDLDISKILEQFNRKADIKEIINNSRVETLYKSEDSNGNKYLNVVYYEDEQAIQFSPRVLFQVVHNDNKNDLKSLKIYQYNYHSKEVKDITFSNFSFGQLRAFLRFLDEINIDSINERKISLSNGSNNEEIATQIKELLHKNDGEEILKQILSDESLVSKDIVNIGYRKKGLEQFRENLKNNLSEKKWQEFFKNNLWIFGYGLDYRFNSCLQDEASVSSSNLDGSNTVISDFLMGDNSFTTFVELKKPQSKIFSVSKNRSNSWCLTSEFFNAVSQILEQKASGQIKLEQSQNYTKNGNEIIQKAYDSKVILLYGSWQELESDNPRDKQIKKKTFELFRRNNRNIEIITYDELFERAEFIVEGNISYEG</sequence>
<gene>
    <name evidence="2" type="ORF">F7310_04520</name>
</gene>
<evidence type="ECO:0000313" key="3">
    <source>
        <dbReference type="Proteomes" id="UP000184222"/>
    </source>
</evidence>
<evidence type="ECO:0000259" key="1">
    <source>
        <dbReference type="Pfam" id="PF14082"/>
    </source>
</evidence>
<dbReference type="AlphaFoldDB" id="A0A1L4BS42"/>
<dbReference type="STRING" id="573570.F7310_04520"/>
<dbReference type="Pfam" id="PF14082">
    <property type="entry name" value="SduA_C"/>
    <property type="match status" value="1"/>
</dbReference>
<evidence type="ECO:0000313" key="2">
    <source>
        <dbReference type="EMBL" id="API86666.1"/>
    </source>
</evidence>